<dbReference type="InterPro" id="IPR011067">
    <property type="entry name" value="Plasmid_toxin/cell-grow_inhib"/>
</dbReference>
<dbReference type="RefSeq" id="WP_010684607.1">
    <property type="nucleotide sequence ID" value="NZ_CP043538.1"/>
</dbReference>
<gene>
    <name evidence="1" type="ORF">MMSR116_30420</name>
</gene>
<dbReference type="EMBL" id="CP043538">
    <property type="protein sequence ID" value="QGY05732.1"/>
    <property type="molecule type" value="Genomic_DNA"/>
</dbReference>
<dbReference type="Gene3D" id="2.30.30.110">
    <property type="match status" value="1"/>
</dbReference>
<dbReference type="KEGG" id="mmes:MMSR116_30420"/>
<organism evidence="1 2">
    <name type="scientific">Methylobacterium mesophilicum SR1.6/6</name>
    <dbReference type="NCBI Taxonomy" id="908290"/>
    <lineage>
        <taxon>Bacteria</taxon>
        <taxon>Pseudomonadati</taxon>
        <taxon>Pseudomonadota</taxon>
        <taxon>Alphaproteobacteria</taxon>
        <taxon>Hyphomicrobiales</taxon>
        <taxon>Methylobacteriaceae</taxon>
        <taxon>Methylobacterium</taxon>
    </lineage>
</organism>
<protein>
    <submittedName>
        <fullName evidence="1">Type II toxin-antitoxin system PemK/MazF family toxin</fullName>
    </submittedName>
</protein>
<accession>A0A6B9FUM8</accession>
<reference evidence="1 2" key="1">
    <citation type="journal article" date="2012" name="Genet. Mol. Biol.">
        <title>Analysis of 16S rRNA and mxaF genes revealing insights into Methylobacterium niche-specific plant association.</title>
        <authorList>
            <person name="Dourado M.N."/>
            <person name="Andreote F.D."/>
            <person name="Dini-Andreote F."/>
            <person name="Conti R."/>
            <person name="Araujo J.M."/>
            <person name="Araujo W.L."/>
        </authorList>
    </citation>
    <scope>NUCLEOTIDE SEQUENCE [LARGE SCALE GENOMIC DNA]</scope>
    <source>
        <strain evidence="1 2">SR1.6/6</strain>
    </source>
</reference>
<reference evidence="1 2" key="2">
    <citation type="journal article" date="2013" name="Genome Announc.">
        <title>Draft Genome Sequence of Methylobacterium mesophilicum Strain SR1.6/6, Isolated from Citrus sinensis.</title>
        <authorList>
            <person name="Marinho Almeida D."/>
            <person name="Dini-Andreote F."/>
            <person name="Camargo Neves A.A."/>
            <person name="Juca Ramos R.T."/>
            <person name="Andreote F.D."/>
            <person name="Carneiro A.R."/>
            <person name="Oliveira de Souza Lima A."/>
            <person name="Caracciolo Gomes de Sa P.H."/>
            <person name="Ribeiro Barbosa M.S."/>
            <person name="Araujo W.L."/>
            <person name="Silva A."/>
        </authorList>
    </citation>
    <scope>NUCLEOTIDE SEQUENCE [LARGE SCALE GENOMIC DNA]</scope>
    <source>
        <strain evidence="1 2">SR1.6/6</strain>
    </source>
</reference>
<dbReference type="SUPFAM" id="SSF50118">
    <property type="entry name" value="Cell growth inhibitor/plasmid maintenance toxic component"/>
    <property type="match status" value="1"/>
</dbReference>
<evidence type="ECO:0000313" key="1">
    <source>
        <dbReference type="EMBL" id="QGY05732.1"/>
    </source>
</evidence>
<name>A0A6B9FUM8_9HYPH</name>
<dbReference type="OrthoDB" id="3196747at2"/>
<dbReference type="GO" id="GO:0006402">
    <property type="term" value="P:mRNA catabolic process"/>
    <property type="evidence" value="ECO:0007669"/>
    <property type="project" value="TreeGrafter"/>
</dbReference>
<dbReference type="GO" id="GO:0016075">
    <property type="term" value="P:rRNA catabolic process"/>
    <property type="evidence" value="ECO:0007669"/>
    <property type="project" value="TreeGrafter"/>
</dbReference>
<dbReference type="Pfam" id="PF02452">
    <property type="entry name" value="PemK_toxin"/>
    <property type="match status" value="1"/>
</dbReference>
<sequence length="109" mass="11737">MLDRGDIVILATKGAYTGKPRPWVILQNSAFAGLDSVTVCLITTELVAHASMLRVDVKPTTRNGLTVDSQVQIDKIVTVPTTKINQTIGALEDVVLRDVSAAIAFFLDL</sequence>
<dbReference type="GO" id="GO:0004521">
    <property type="term" value="F:RNA endonuclease activity"/>
    <property type="evidence" value="ECO:0007669"/>
    <property type="project" value="TreeGrafter"/>
</dbReference>
<evidence type="ECO:0000313" key="2">
    <source>
        <dbReference type="Proteomes" id="UP000012488"/>
    </source>
</evidence>
<dbReference type="AlphaFoldDB" id="A0A6B9FUM8"/>
<proteinExistence type="predicted"/>
<dbReference type="GO" id="GO:0003677">
    <property type="term" value="F:DNA binding"/>
    <property type="evidence" value="ECO:0007669"/>
    <property type="project" value="InterPro"/>
</dbReference>
<dbReference type="PANTHER" id="PTHR33988">
    <property type="entry name" value="ENDORIBONUCLEASE MAZF-RELATED"/>
    <property type="match status" value="1"/>
</dbReference>
<dbReference type="InterPro" id="IPR003477">
    <property type="entry name" value="PemK-like"/>
</dbReference>
<dbReference type="Proteomes" id="UP000012488">
    <property type="component" value="Chromosome"/>
</dbReference>